<gene>
    <name evidence="1" type="ORF">R1flu_009279</name>
</gene>
<accession>A0ABD1Z4M3</accession>
<keyword evidence="2" id="KW-1185">Reference proteome</keyword>
<dbReference type="Proteomes" id="UP001605036">
    <property type="component" value="Unassembled WGS sequence"/>
</dbReference>
<organism evidence="1 2">
    <name type="scientific">Riccia fluitans</name>
    <dbReference type="NCBI Taxonomy" id="41844"/>
    <lineage>
        <taxon>Eukaryota</taxon>
        <taxon>Viridiplantae</taxon>
        <taxon>Streptophyta</taxon>
        <taxon>Embryophyta</taxon>
        <taxon>Marchantiophyta</taxon>
        <taxon>Marchantiopsida</taxon>
        <taxon>Marchantiidae</taxon>
        <taxon>Marchantiales</taxon>
        <taxon>Ricciaceae</taxon>
        <taxon>Riccia</taxon>
    </lineage>
</organism>
<dbReference type="AlphaFoldDB" id="A0ABD1Z4M3"/>
<sequence length="106" mass="12026">MGELESMANWRHNHVEETVISRSDSRREPAGNTAGFTSRVSVVKEPAHITESCDYFLWEQRFDVSPNASVDQRMEMKTWFIQLAFPHIDRIAGGSPGSVFAFLPLN</sequence>
<evidence type="ECO:0000313" key="2">
    <source>
        <dbReference type="Proteomes" id="UP001605036"/>
    </source>
</evidence>
<evidence type="ECO:0000313" key="1">
    <source>
        <dbReference type="EMBL" id="KAL2641692.1"/>
    </source>
</evidence>
<reference evidence="1 2" key="1">
    <citation type="submission" date="2024-09" db="EMBL/GenBank/DDBJ databases">
        <title>Chromosome-scale assembly of Riccia fluitans.</title>
        <authorList>
            <person name="Paukszto L."/>
            <person name="Sawicki J."/>
            <person name="Karawczyk K."/>
            <person name="Piernik-Szablinska J."/>
            <person name="Szczecinska M."/>
            <person name="Mazdziarz M."/>
        </authorList>
    </citation>
    <scope>NUCLEOTIDE SEQUENCE [LARGE SCALE GENOMIC DNA]</scope>
    <source>
        <strain evidence="1">Rf_01</strain>
        <tissue evidence="1">Aerial parts of the thallus</tissue>
    </source>
</reference>
<name>A0ABD1Z4M3_9MARC</name>
<proteinExistence type="predicted"/>
<dbReference type="EMBL" id="JBHFFA010000002">
    <property type="protein sequence ID" value="KAL2641692.1"/>
    <property type="molecule type" value="Genomic_DNA"/>
</dbReference>
<comment type="caution">
    <text evidence="1">The sequence shown here is derived from an EMBL/GenBank/DDBJ whole genome shotgun (WGS) entry which is preliminary data.</text>
</comment>
<protein>
    <submittedName>
        <fullName evidence="1">Uncharacterized protein</fullName>
    </submittedName>
</protein>